<organism evidence="3 4">
    <name type="scientific">Hibiscus syriacus</name>
    <name type="common">Rose of Sharon</name>
    <dbReference type="NCBI Taxonomy" id="106335"/>
    <lineage>
        <taxon>Eukaryota</taxon>
        <taxon>Viridiplantae</taxon>
        <taxon>Streptophyta</taxon>
        <taxon>Embryophyta</taxon>
        <taxon>Tracheophyta</taxon>
        <taxon>Spermatophyta</taxon>
        <taxon>Magnoliopsida</taxon>
        <taxon>eudicotyledons</taxon>
        <taxon>Gunneridae</taxon>
        <taxon>Pentapetalae</taxon>
        <taxon>rosids</taxon>
        <taxon>malvids</taxon>
        <taxon>Malvales</taxon>
        <taxon>Malvaceae</taxon>
        <taxon>Malvoideae</taxon>
        <taxon>Hibiscus</taxon>
    </lineage>
</organism>
<proteinExistence type="predicted"/>
<dbReference type="InterPro" id="IPR036962">
    <property type="entry name" value="Glyco_hydro_3_N_sf"/>
</dbReference>
<dbReference type="AlphaFoldDB" id="A0A6A3A3Y0"/>
<dbReference type="InterPro" id="IPR017853">
    <property type="entry name" value="GH"/>
</dbReference>
<accession>A0A6A3A3Y0</accession>
<dbReference type="GO" id="GO:0031222">
    <property type="term" value="P:arabinan catabolic process"/>
    <property type="evidence" value="ECO:0007669"/>
    <property type="project" value="TreeGrafter"/>
</dbReference>
<sequence length="196" mass="21503">MIRVKDHLLARLALQEKIRLLVKQCCSIPRLGIKGYEWWSEALHVVSNVGPGTKFGGHVASVMCSYNQVNGVPTCADPNLLRNTVRDNRWMLVNHGLSLPLSLRRYHTVTVIEPNSTVNTTMIGNYVGAACGYTSLHGIGNYVKTIHQMGCADVVCTDDKLLSGAIEAAQESDATVLVMVLDQLIEAEFKDRPGLL</sequence>
<dbReference type="SUPFAM" id="SSF51445">
    <property type="entry name" value="(Trans)glycosidases"/>
    <property type="match status" value="1"/>
</dbReference>
<dbReference type="EMBL" id="VEPZ02001048">
    <property type="protein sequence ID" value="KAE8697945.1"/>
    <property type="molecule type" value="Genomic_DNA"/>
</dbReference>
<name>A0A6A3A3Y0_HIBSY</name>
<dbReference type="PANTHER" id="PTHR42721">
    <property type="entry name" value="SUGAR HYDROLASE-RELATED"/>
    <property type="match status" value="1"/>
</dbReference>
<keyword evidence="1" id="KW-0378">Hydrolase</keyword>
<dbReference type="GO" id="GO:0046556">
    <property type="term" value="F:alpha-L-arabinofuranosidase activity"/>
    <property type="evidence" value="ECO:0007669"/>
    <property type="project" value="TreeGrafter"/>
</dbReference>
<evidence type="ECO:0000259" key="2">
    <source>
        <dbReference type="Pfam" id="PF01915"/>
    </source>
</evidence>
<gene>
    <name evidence="3" type="ORF">F3Y22_tig00110607pilonHSYRG00129</name>
</gene>
<reference evidence="3" key="1">
    <citation type="submission" date="2019-09" db="EMBL/GenBank/DDBJ databases">
        <title>Draft genome information of white flower Hibiscus syriacus.</title>
        <authorList>
            <person name="Kim Y.-M."/>
        </authorList>
    </citation>
    <scope>NUCLEOTIDE SEQUENCE [LARGE SCALE GENOMIC DNA]</scope>
    <source>
        <strain evidence="3">YM2019G1</strain>
    </source>
</reference>
<dbReference type="Gene3D" id="3.20.20.300">
    <property type="entry name" value="Glycoside hydrolase, family 3, N-terminal domain"/>
    <property type="match status" value="2"/>
</dbReference>
<dbReference type="PANTHER" id="PTHR42721:SF45">
    <property type="entry name" value="BETA-D-XYLOSIDASE 2-RELATED"/>
    <property type="match status" value="1"/>
</dbReference>
<dbReference type="InterPro" id="IPR044993">
    <property type="entry name" value="BXL"/>
</dbReference>
<dbReference type="Pfam" id="PF01915">
    <property type="entry name" value="Glyco_hydro_3_C"/>
    <property type="match status" value="1"/>
</dbReference>
<evidence type="ECO:0000313" key="3">
    <source>
        <dbReference type="EMBL" id="KAE8697945.1"/>
    </source>
</evidence>
<feature type="domain" description="Glycoside hydrolase family 3 C-terminal" evidence="2">
    <location>
        <begin position="91"/>
        <end position="194"/>
    </location>
</feature>
<dbReference type="InterPro" id="IPR002772">
    <property type="entry name" value="Glyco_hydro_3_C"/>
</dbReference>
<dbReference type="GO" id="GO:0009044">
    <property type="term" value="F:xylan 1,4-beta-xylosidase activity"/>
    <property type="evidence" value="ECO:0007669"/>
    <property type="project" value="InterPro"/>
</dbReference>
<comment type="caution">
    <text evidence="3">The sequence shown here is derived from an EMBL/GenBank/DDBJ whole genome shotgun (WGS) entry which is preliminary data.</text>
</comment>
<evidence type="ECO:0000256" key="1">
    <source>
        <dbReference type="ARBA" id="ARBA00022801"/>
    </source>
</evidence>
<dbReference type="GO" id="GO:0045493">
    <property type="term" value="P:xylan catabolic process"/>
    <property type="evidence" value="ECO:0007669"/>
    <property type="project" value="InterPro"/>
</dbReference>
<protein>
    <recommendedName>
        <fullName evidence="2">Glycoside hydrolase family 3 C-terminal domain-containing protein</fullName>
    </recommendedName>
</protein>
<keyword evidence="4" id="KW-1185">Reference proteome</keyword>
<evidence type="ECO:0000313" key="4">
    <source>
        <dbReference type="Proteomes" id="UP000436088"/>
    </source>
</evidence>
<dbReference type="Proteomes" id="UP000436088">
    <property type="component" value="Unassembled WGS sequence"/>
</dbReference>